<comment type="subcellular location">
    <subcellularLocation>
        <location evidence="1">Cell membrane</location>
        <topology evidence="1">Multi-pass membrane protein</topology>
    </subcellularLocation>
</comment>
<accession>A0A7W6EU17</accession>
<dbReference type="PANTHER" id="PTHR37937:SF1">
    <property type="entry name" value="CONJUGATIVE TRANSFER: DNA TRANSPORT"/>
    <property type="match status" value="1"/>
</dbReference>
<proteinExistence type="inferred from homology"/>
<comment type="caution">
    <text evidence="8">The sequence shown here is derived from an EMBL/GenBank/DDBJ whole genome shotgun (WGS) entry which is preliminary data.</text>
</comment>
<keyword evidence="3" id="KW-1003">Cell membrane</keyword>
<evidence type="ECO:0000259" key="7">
    <source>
        <dbReference type="Pfam" id="PF12696"/>
    </source>
</evidence>
<feature type="domain" description="TraD/TraG TraM recognition site" evidence="7">
    <location>
        <begin position="301"/>
        <end position="413"/>
    </location>
</feature>
<comment type="similarity">
    <text evidence="2">Belongs to the VirD4/TraG family.</text>
</comment>
<evidence type="ECO:0000256" key="4">
    <source>
        <dbReference type="ARBA" id="ARBA00022692"/>
    </source>
</evidence>
<dbReference type="Pfam" id="PF12696">
    <property type="entry name" value="TraG-D_C"/>
    <property type="match status" value="1"/>
</dbReference>
<dbReference type="EMBL" id="JACIBY010000035">
    <property type="protein sequence ID" value="MBB3842354.1"/>
    <property type="molecule type" value="Genomic_DNA"/>
</dbReference>
<evidence type="ECO:0000313" key="8">
    <source>
        <dbReference type="EMBL" id="MBB3842354.1"/>
    </source>
</evidence>
<dbReference type="SUPFAM" id="SSF52540">
    <property type="entry name" value="P-loop containing nucleoside triphosphate hydrolases"/>
    <property type="match status" value="1"/>
</dbReference>
<name>A0A7W6EU17_9BACT</name>
<dbReference type="InterPro" id="IPR027417">
    <property type="entry name" value="P-loop_NTPase"/>
</dbReference>
<sequence length="523" mass="59581">MRSVMVLGTPGSGKSFAVLIPAIWQSIWKGYTAYVYDFKYPDLTLEAYNAYRHTLAENPYAWGKKGNGEPLIPQFFVINFDDIERSHRCNPLFPDSMTDIMDAYEAAQTIMLNLNRTWVQKQGDFFVESAINFLTAVIWYLRSASVKYKNLHQIETQKPEIEQDTNALNRYKQLSQVCTFPHVIEFVNEDYGSMFEIMSKYQDLEVYVKPFKDAWQDGAIEQLAGQIASVRIPITRISSPTIYWIMTGNDLSLDINSPEAPKILCTGNNPERIGIYGTVFSLYTSRMLKMVNKKGRLKSALFWDELPTMFIKGIDTLIATARSNKVAPWLGFQDFEQLTRDYGDKEAKVIMNTVGNFFSGVVVFNSAETLSKRFGKTNQLKESITFSRTDTSLNLQTQQQDVIPPSKIATLKQGEFVGQTVDNFGEEVDLKTFKGQILIDKTLTKKHKQLPPIKDFEQFAIKMGYSQGYATQSESTKRLIREHLTSSCYQKVKQDVRELVESEAASFGISINRRNGISSLPKK</sequence>
<gene>
    <name evidence="8" type="ORF">FHS57_006385</name>
</gene>
<keyword evidence="6" id="KW-0472">Membrane</keyword>
<organism evidence="8 9">
    <name type="scientific">Runella defluvii</name>
    <dbReference type="NCBI Taxonomy" id="370973"/>
    <lineage>
        <taxon>Bacteria</taxon>
        <taxon>Pseudomonadati</taxon>
        <taxon>Bacteroidota</taxon>
        <taxon>Cytophagia</taxon>
        <taxon>Cytophagales</taxon>
        <taxon>Spirosomataceae</taxon>
        <taxon>Runella</taxon>
    </lineage>
</organism>
<evidence type="ECO:0000256" key="3">
    <source>
        <dbReference type="ARBA" id="ARBA00022475"/>
    </source>
</evidence>
<evidence type="ECO:0000256" key="2">
    <source>
        <dbReference type="ARBA" id="ARBA00008806"/>
    </source>
</evidence>
<dbReference type="PANTHER" id="PTHR37937">
    <property type="entry name" value="CONJUGATIVE TRANSFER: DNA TRANSPORT"/>
    <property type="match status" value="1"/>
</dbReference>
<dbReference type="Gene3D" id="3.40.50.300">
    <property type="entry name" value="P-loop containing nucleotide triphosphate hydrolases"/>
    <property type="match status" value="1"/>
</dbReference>
<dbReference type="Pfam" id="PF02534">
    <property type="entry name" value="T4SS-DNA_transf"/>
    <property type="match status" value="1"/>
</dbReference>
<evidence type="ECO:0000313" key="9">
    <source>
        <dbReference type="Proteomes" id="UP000541352"/>
    </source>
</evidence>
<keyword evidence="5" id="KW-1133">Transmembrane helix</keyword>
<reference evidence="8 9" key="1">
    <citation type="submission" date="2020-08" db="EMBL/GenBank/DDBJ databases">
        <title>Genomic Encyclopedia of Type Strains, Phase IV (KMG-IV): sequencing the most valuable type-strain genomes for metagenomic binning, comparative biology and taxonomic classification.</title>
        <authorList>
            <person name="Goeker M."/>
        </authorList>
    </citation>
    <scope>NUCLEOTIDE SEQUENCE [LARGE SCALE GENOMIC DNA]</scope>
    <source>
        <strain evidence="8 9">DSM 17976</strain>
    </source>
</reference>
<dbReference type="InterPro" id="IPR032689">
    <property type="entry name" value="TraG-D_C"/>
</dbReference>
<dbReference type="GO" id="GO:0005886">
    <property type="term" value="C:plasma membrane"/>
    <property type="evidence" value="ECO:0007669"/>
    <property type="project" value="UniProtKB-SubCell"/>
</dbReference>
<dbReference type="AlphaFoldDB" id="A0A7W6EU17"/>
<evidence type="ECO:0000256" key="6">
    <source>
        <dbReference type="ARBA" id="ARBA00023136"/>
    </source>
</evidence>
<keyword evidence="4" id="KW-0812">Transmembrane</keyword>
<dbReference type="InterPro" id="IPR051539">
    <property type="entry name" value="T4SS-coupling_protein"/>
</dbReference>
<evidence type="ECO:0000256" key="5">
    <source>
        <dbReference type="ARBA" id="ARBA00022989"/>
    </source>
</evidence>
<evidence type="ECO:0000256" key="1">
    <source>
        <dbReference type="ARBA" id="ARBA00004651"/>
    </source>
</evidence>
<dbReference type="CDD" id="cd01127">
    <property type="entry name" value="TrwB_TraG_TraD_VirD4"/>
    <property type="match status" value="2"/>
</dbReference>
<protein>
    <recommendedName>
        <fullName evidence="7">TraD/TraG TraM recognition site domain-containing protein</fullName>
    </recommendedName>
</protein>
<dbReference type="InterPro" id="IPR003688">
    <property type="entry name" value="TraG/VirD4"/>
</dbReference>
<keyword evidence="9" id="KW-1185">Reference proteome</keyword>
<dbReference type="Proteomes" id="UP000541352">
    <property type="component" value="Unassembled WGS sequence"/>
</dbReference>